<feature type="compositionally biased region" description="Polar residues" evidence="2">
    <location>
        <begin position="727"/>
        <end position="737"/>
    </location>
</feature>
<feature type="compositionally biased region" description="Low complexity" evidence="2">
    <location>
        <begin position="769"/>
        <end position="779"/>
    </location>
</feature>
<dbReference type="PANTHER" id="PTHR31941:SF15">
    <property type="entry name" value="ACTIVATOR OF SKN7 PROTEIN 10-RELATED"/>
    <property type="match status" value="1"/>
</dbReference>
<reference evidence="5" key="1">
    <citation type="submission" date="2016-03" db="EMBL/GenBank/DDBJ databases">
        <authorList>
            <person name="Devillers H."/>
        </authorList>
    </citation>
    <scope>NUCLEOTIDE SEQUENCE [LARGE SCALE GENOMIC DNA]</scope>
</reference>
<keyword evidence="5" id="KW-1185">Reference proteome</keyword>
<feature type="region of interest" description="Disordered" evidence="2">
    <location>
        <begin position="653"/>
        <end position="675"/>
    </location>
</feature>
<keyword evidence="1" id="KW-0597">Phosphoprotein</keyword>
<accession>A0A1G4KEY9</accession>
<proteinExistence type="predicted"/>
<sequence>MEYPPSDVASSFTKFQDDASSISSTDSDYLMDLGDSSYNNETVLPKSDPHSPFFISVPIPNQAGLLGNYSDSNTDLQNDVVREYPTDILLDRFTKWRKILKGLIVYLREVAYAQEQFARINFQIRSAVKFPFLTDLEENTNRLIDPLLQKPKRPTGAASSLNKVRSLEDDTNAAAQEPNATDPARVIDASDSSASSGFMKFGSGSIQDIQVILKKHHLSMAGQQLKTSKELTAVVIPRLEDLRRDLQAKIKEIKDLHGDFRTNISEHVALTGQLLQKYTASVKFLSTQAKDGDVIKLKKDQHLKPKHDPYLLKLQLDLQLKRQLLEENYLQEAYINLQSSAMELEKIIYGEIQHTLQKYSALVDSLSRASINNLCMELQRGLLSKPPACEWDHFVCYHPKCLIKWKSTEPVPQPRKLSDIRYPKMKSPLAKCIRAGYLLKKSKILKNYNKGYFVLTSNYLHEFKGSNFFKSQDSGEKKDHGEVQAGHKKRAMLPIMSLPLNDSVLVESTSNKFTLHGLTTFNNIDRKTSTETGKIISKSTSSIGKFLKATGPKTQQSKKHQHQMRAEDVDDHKPALQESEKVTTWDFKTVGHGDTQEDARDFKKWVGELRNLTSFNNNVERAKFIEDKILRAHSRAASSLSLLKNVSDSSTVSLSRIPSSTTTLPRANRSNRPDFINLGPQTFADPAAARAKVNTPAIDDHGNLITTSGKTNLSLSGLSLASPKISPASTPHSQSSPGRPAKPDVQASGDNLEGYFGFKQIVASPHHPNVSPPLVVSPPAKTSTSVSPSGIPQRPHGHHERHVSSTSAAASEANSDQSSTNAPINSPGSTASAPSGGGYFAIPVRKTSQNSTPGSVQIEPIAFPGESASHIGVPRVRVNDQDVHGMLPSSAESPSLNRTKPAYNLKKTGSAGSVPTVEAEGVHSVYKNTKLNNSGHSLVSGKSQALRKHRKNVSFGSLNNLLFSKRTGEHGIGSVMTDHSFSATDNKHESQDSGAINVHRSLYS</sequence>
<dbReference type="EMBL" id="LT598468">
    <property type="protein sequence ID" value="SCV03119.1"/>
    <property type="molecule type" value="Genomic_DNA"/>
</dbReference>
<feature type="domain" description="PH" evidence="3">
    <location>
        <begin position="431"/>
        <end position="614"/>
    </location>
</feature>
<dbReference type="Gene3D" id="1.20.1270.60">
    <property type="entry name" value="Arfaptin homology (AH) domain/BAR domain"/>
    <property type="match status" value="1"/>
</dbReference>
<dbReference type="Pfam" id="PF20399">
    <property type="entry name" value="PH_20"/>
    <property type="match status" value="1"/>
</dbReference>
<dbReference type="OrthoDB" id="2264563at2759"/>
<evidence type="ECO:0000313" key="4">
    <source>
        <dbReference type="EMBL" id="SCV03119.1"/>
    </source>
</evidence>
<feature type="compositionally biased region" description="Low complexity" evidence="2">
    <location>
        <begin position="804"/>
        <end position="815"/>
    </location>
</feature>
<gene>
    <name evidence="4" type="ORF">LAMI_0H05622G</name>
</gene>
<feature type="region of interest" description="Disordered" evidence="2">
    <location>
        <begin position="148"/>
        <end position="183"/>
    </location>
</feature>
<dbReference type="SMART" id="SM00233">
    <property type="entry name" value="PH"/>
    <property type="match status" value="1"/>
</dbReference>
<feature type="region of interest" description="Disordered" evidence="2">
    <location>
        <begin position="982"/>
        <end position="1004"/>
    </location>
</feature>
<evidence type="ECO:0000256" key="1">
    <source>
        <dbReference type="ARBA" id="ARBA00022553"/>
    </source>
</evidence>
<dbReference type="PANTHER" id="PTHR31941">
    <property type="entry name" value="CYTOSKELETAL SIGNALING PROTEIN SLM1"/>
    <property type="match status" value="1"/>
</dbReference>
<dbReference type="InterPro" id="IPR011993">
    <property type="entry name" value="PH-like_dom_sf"/>
</dbReference>
<feature type="region of interest" description="Disordered" evidence="2">
    <location>
        <begin position="887"/>
        <end position="914"/>
    </location>
</feature>
<dbReference type="Gene3D" id="2.30.29.30">
    <property type="entry name" value="Pleckstrin-homology domain (PH domain)/Phosphotyrosine-binding domain (PTB)"/>
    <property type="match status" value="1"/>
</dbReference>
<dbReference type="InterPro" id="IPR046869">
    <property type="entry name" value="SLM1/RGC1-like_PH"/>
</dbReference>
<feature type="region of interest" description="Disordered" evidence="2">
    <location>
        <begin position="718"/>
        <end position="751"/>
    </location>
</feature>
<dbReference type="STRING" id="1230905.A0A1G4KEY9"/>
<dbReference type="InterPro" id="IPR027267">
    <property type="entry name" value="AH/BAR_dom_sf"/>
</dbReference>
<organism evidence="4 5">
    <name type="scientific">Lachancea mirantina</name>
    <dbReference type="NCBI Taxonomy" id="1230905"/>
    <lineage>
        <taxon>Eukaryota</taxon>
        <taxon>Fungi</taxon>
        <taxon>Dikarya</taxon>
        <taxon>Ascomycota</taxon>
        <taxon>Saccharomycotina</taxon>
        <taxon>Saccharomycetes</taxon>
        <taxon>Saccharomycetales</taxon>
        <taxon>Saccharomycetaceae</taxon>
        <taxon>Lachancea</taxon>
    </lineage>
</organism>
<protein>
    <submittedName>
        <fullName evidence="4">LAMI_0H05622g1_1</fullName>
    </submittedName>
</protein>
<dbReference type="SUPFAM" id="SSF50729">
    <property type="entry name" value="PH domain-like"/>
    <property type="match status" value="1"/>
</dbReference>
<dbReference type="PROSITE" id="PS50003">
    <property type="entry name" value="PH_DOMAIN"/>
    <property type="match status" value="1"/>
</dbReference>
<feature type="region of interest" description="Disordered" evidence="2">
    <location>
        <begin position="769"/>
        <end position="854"/>
    </location>
</feature>
<dbReference type="Pfam" id="PF20400">
    <property type="entry name" value="BAR_4"/>
    <property type="match status" value="1"/>
</dbReference>
<feature type="compositionally biased region" description="Polar residues" evidence="2">
    <location>
        <begin position="653"/>
        <end position="670"/>
    </location>
</feature>
<feature type="compositionally biased region" description="Polar residues" evidence="2">
    <location>
        <begin position="780"/>
        <end position="790"/>
    </location>
</feature>
<dbReference type="InterPro" id="IPR046868">
    <property type="entry name" value="BAR_4"/>
</dbReference>
<dbReference type="InterPro" id="IPR001849">
    <property type="entry name" value="PH_domain"/>
</dbReference>
<evidence type="ECO:0000256" key="2">
    <source>
        <dbReference type="SAM" id="MobiDB-lite"/>
    </source>
</evidence>
<name>A0A1G4KEY9_9SACH</name>
<evidence type="ECO:0000259" key="3">
    <source>
        <dbReference type="PROSITE" id="PS50003"/>
    </source>
</evidence>
<dbReference type="AlphaFoldDB" id="A0A1G4KEY9"/>
<dbReference type="Proteomes" id="UP000191024">
    <property type="component" value="Chromosome H"/>
</dbReference>
<evidence type="ECO:0000313" key="5">
    <source>
        <dbReference type="Proteomes" id="UP000191024"/>
    </source>
</evidence>